<evidence type="ECO:0000259" key="1">
    <source>
        <dbReference type="PROSITE" id="PS51085"/>
    </source>
</evidence>
<dbReference type="AlphaFoldDB" id="A5D3L0"/>
<dbReference type="HOGENOM" id="CLU_019091_0_0_9"/>
<dbReference type="KEGG" id="pth:PTH_1002"/>
<organism evidence="2 3">
    <name type="scientific">Pelotomaculum thermopropionicum (strain DSM 13744 / JCM 10971 / SI)</name>
    <dbReference type="NCBI Taxonomy" id="370438"/>
    <lineage>
        <taxon>Bacteria</taxon>
        <taxon>Bacillati</taxon>
        <taxon>Bacillota</taxon>
        <taxon>Clostridia</taxon>
        <taxon>Eubacteriales</taxon>
        <taxon>Desulfotomaculaceae</taxon>
        <taxon>Pelotomaculum</taxon>
    </lineage>
</organism>
<dbReference type="SUPFAM" id="SSF53067">
    <property type="entry name" value="Actin-like ATPase domain"/>
    <property type="match status" value="1"/>
</dbReference>
<dbReference type="PANTHER" id="PTHR42895">
    <property type="entry name" value="IRON-SULFUR CLUSTER-BINDING PROTEIN-RELATED"/>
    <property type="match status" value="1"/>
</dbReference>
<accession>A5D3L0</accession>
<dbReference type="Pfam" id="PF17650">
    <property type="entry name" value="RACo_linker"/>
    <property type="match status" value="1"/>
</dbReference>
<feature type="domain" description="2Fe-2S ferredoxin-type" evidence="1">
    <location>
        <begin position="4"/>
        <end position="93"/>
    </location>
</feature>
<dbReference type="InterPro" id="IPR012675">
    <property type="entry name" value="Beta-grasp_dom_sf"/>
</dbReference>
<name>A5D3L0_PELTS</name>
<dbReference type="CDD" id="cd00207">
    <property type="entry name" value="fer2"/>
    <property type="match status" value="1"/>
</dbReference>
<dbReference type="InterPro" id="IPR042259">
    <property type="entry name" value="Raco-like_middle_sf"/>
</dbReference>
<dbReference type="Gene3D" id="3.10.20.880">
    <property type="match status" value="1"/>
</dbReference>
<gene>
    <name evidence="2" type="ordered locus">PTH_1002</name>
</gene>
<dbReference type="Pfam" id="PF00111">
    <property type="entry name" value="Fer2"/>
    <property type="match status" value="1"/>
</dbReference>
<dbReference type="Gene3D" id="3.10.20.30">
    <property type="match status" value="1"/>
</dbReference>
<dbReference type="PANTHER" id="PTHR42895:SF2">
    <property type="entry name" value="IRON-SULFUR CLUSTER PROTEIN"/>
    <property type="match status" value="1"/>
</dbReference>
<reference evidence="3" key="1">
    <citation type="journal article" date="2008" name="Genome Res.">
        <title>The genome of Pelotomaculum thermopropionicum reveals niche-associated evolution in anaerobic microbiota.</title>
        <authorList>
            <person name="Kosaka T."/>
            <person name="Kato S."/>
            <person name="Shimoyama T."/>
            <person name="Ishii S."/>
            <person name="Abe T."/>
            <person name="Watanabe K."/>
        </authorList>
    </citation>
    <scope>NUCLEOTIDE SEQUENCE [LARGE SCALE GENOMIC DNA]</scope>
    <source>
        <strain evidence="3">DSM 13744 / JCM 10971 / SI</strain>
    </source>
</reference>
<dbReference type="InterPro" id="IPR027980">
    <property type="entry name" value="RACo_C"/>
</dbReference>
<dbReference type="eggNOG" id="COG1018">
    <property type="taxonomic scope" value="Bacteria"/>
</dbReference>
<dbReference type="Pfam" id="PF17651">
    <property type="entry name" value="Raco_middle"/>
    <property type="match status" value="1"/>
</dbReference>
<evidence type="ECO:0000313" key="3">
    <source>
        <dbReference type="Proteomes" id="UP000006556"/>
    </source>
</evidence>
<dbReference type="Proteomes" id="UP000006556">
    <property type="component" value="Chromosome"/>
</dbReference>
<dbReference type="Gene3D" id="3.30.420.480">
    <property type="entry name" value="Domain of unknown function (DUF4445)"/>
    <property type="match status" value="1"/>
</dbReference>
<dbReference type="Pfam" id="PF14574">
    <property type="entry name" value="RACo_C_ter"/>
    <property type="match status" value="1"/>
</dbReference>
<dbReference type="PROSITE" id="PS51085">
    <property type="entry name" value="2FE2S_FER_2"/>
    <property type="match status" value="1"/>
</dbReference>
<protein>
    <submittedName>
        <fullName evidence="2">Uncharacterized metal-binding protein</fullName>
    </submittedName>
</protein>
<dbReference type="InterPro" id="IPR052911">
    <property type="entry name" value="Corrinoid_activation_enz"/>
</dbReference>
<dbReference type="STRING" id="370438.PTH_1002"/>
<dbReference type="InterPro" id="IPR040506">
    <property type="entry name" value="RACo_linker"/>
</dbReference>
<evidence type="ECO:0000313" key="2">
    <source>
        <dbReference type="EMBL" id="BAF59183.1"/>
    </source>
</evidence>
<dbReference type="InterPro" id="IPR043129">
    <property type="entry name" value="ATPase_NBD"/>
</dbReference>
<sequence>MPEFSVRFLPEGKQVMAAEGESLFRAAARAGVLIDGSCGGQGACSRCKVIIKEGKVRLAASGNLKDDEKRRGYVLACRSFPESDLVVEVPVTGLPAGLRTVLEGGGDVCGGGQGGLGSLSPLYRKVFLSLKEPAPGDGEDDLARLSRAIRKEAGVGELRPGLDVLRGLPKTLRDAGWKVTVSLAEGIGCGCAEIAEIEPGRVGRKYFGLAVDIGTTTVVAHLVDLESGRTESMKGAYNRQSVYGEDVISRIIYAGEHKDGLEGLQKAVLDTVNGLIREMTEELNIKRVDIKAAVCAGNTAMTHLFLGIDPTYIRLEPYTPAANKIPAVRAGSIGLDIHPQAWVNCVPGVAGFVGGDIVAGVLASEMAFSEKMTLFIDVGTNGEMVLGGGEWLVACACSAGPAFEGGGIRHGLRAVSGAIEHVEVAPGSLAVKYSTVDGVPPLGICGSGLIEVVAQLYKAGVIDRGGNFVFPGRTPRIRDAGEGREFVLVWPEEPALPGGIAVSEAEIKNLLRSKAAVYAGIRSMLKKVGLPAGAIERVIIAGGFGGYINIREAVNIGLLPDIPLDRYTYIGNASVKGAAMALLSRQARQALEEIAGRVTYLDLSADNTFMDEFVAALFIPHTDLSLFPTVT</sequence>
<dbReference type="InterPro" id="IPR001041">
    <property type="entry name" value="2Fe-2S_ferredoxin-type"/>
</dbReference>
<dbReference type="SUPFAM" id="SSF54292">
    <property type="entry name" value="2Fe-2S ferredoxin-like"/>
    <property type="match status" value="1"/>
</dbReference>
<proteinExistence type="predicted"/>
<keyword evidence="3" id="KW-1185">Reference proteome</keyword>
<dbReference type="eggNOG" id="COG3894">
    <property type="taxonomic scope" value="Bacteria"/>
</dbReference>
<dbReference type="GO" id="GO:0051536">
    <property type="term" value="F:iron-sulfur cluster binding"/>
    <property type="evidence" value="ECO:0007669"/>
    <property type="project" value="InterPro"/>
</dbReference>
<dbReference type="InterPro" id="IPR036010">
    <property type="entry name" value="2Fe-2S_ferredoxin-like_sf"/>
</dbReference>
<dbReference type="EMBL" id="AP009389">
    <property type="protein sequence ID" value="BAF59183.1"/>
    <property type="molecule type" value="Genomic_DNA"/>
</dbReference>
<dbReference type="InterPro" id="IPR041414">
    <property type="entry name" value="Raco-like_middle"/>
</dbReference>